<sequence length="46" mass="5378">MIIDLPPTTAQIVIEQAEQQDMTAQEWLINKIQNDYQPKDMLVTDF</sequence>
<dbReference type="Proteomes" id="UP000254065">
    <property type="component" value="Unassembled WGS sequence"/>
</dbReference>
<evidence type="ECO:0000313" key="2">
    <source>
        <dbReference type="Proteomes" id="UP000254065"/>
    </source>
</evidence>
<gene>
    <name evidence="1" type="ORF">NCTC12877_00813</name>
</gene>
<name>A0A378QY01_9GAMM</name>
<dbReference type="EMBL" id="UGQB01000004">
    <property type="protein sequence ID" value="STZ07834.1"/>
    <property type="molecule type" value="Genomic_DNA"/>
</dbReference>
<reference evidence="1 2" key="1">
    <citation type="submission" date="2018-06" db="EMBL/GenBank/DDBJ databases">
        <authorList>
            <consortium name="Pathogen Informatics"/>
            <person name="Doyle S."/>
        </authorList>
    </citation>
    <scope>NUCLEOTIDE SEQUENCE [LARGE SCALE GENOMIC DNA]</scope>
    <source>
        <strain evidence="1 2">NCTC12877</strain>
    </source>
</reference>
<organism evidence="1 2">
    <name type="scientific">Moraxella caprae</name>
    <dbReference type="NCBI Taxonomy" id="90240"/>
    <lineage>
        <taxon>Bacteria</taxon>
        <taxon>Pseudomonadati</taxon>
        <taxon>Pseudomonadota</taxon>
        <taxon>Gammaproteobacteria</taxon>
        <taxon>Moraxellales</taxon>
        <taxon>Moraxellaceae</taxon>
        <taxon>Moraxella</taxon>
    </lineage>
</organism>
<accession>A0A378QY01</accession>
<proteinExistence type="predicted"/>
<dbReference type="AlphaFoldDB" id="A0A378QY01"/>
<keyword evidence="2" id="KW-1185">Reference proteome</keyword>
<evidence type="ECO:0000313" key="1">
    <source>
        <dbReference type="EMBL" id="STZ07834.1"/>
    </source>
</evidence>
<dbReference type="RefSeq" id="WP_156892291.1">
    <property type="nucleotide sequence ID" value="NZ_UGQB01000004.1"/>
</dbReference>
<protein>
    <submittedName>
        <fullName evidence="1">Uncharacterized protein</fullName>
    </submittedName>
</protein>